<dbReference type="AlphaFoldDB" id="A0A2N0Z5C2"/>
<dbReference type="InterPro" id="IPR006059">
    <property type="entry name" value="SBP"/>
</dbReference>
<organism evidence="4 5">
    <name type="scientific">Niallia nealsonii</name>
    <dbReference type="NCBI Taxonomy" id="115979"/>
    <lineage>
        <taxon>Bacteria</taxon>
        <taxon>Bacillati</taxon>
        <taxon>Bacillota</taxon>
        <taxon>Bacilli</taxon>
        <taxon>Bacillales</taxon>
        <taxon>Bacillaceae</taxon>
        <taxon>Niallia</taxon>
    </lineage>
</organism>
<dbReference type="GO" id="GO:0055085">
    <property type="term" value="P:transmembrane transport"/>
    <property type="evidence" value="ECO:0007669"/>
    <property type="project" value="InterPro"/>
</dbReference>
<evidence type="ECO:0000256" key="2">
    <source>
        <dbReference type="ARBA" id="ARBA00022448"/>
    </source>
</evidence>
<keyword evidence="5" id="KW-1185">Reference proteome</keyword>
<name>A0A2N0Z5C2_9BACI</name>
<evidence type="ECO:0000313" key="4">
    <source>
        <dbReference type="EMBL" id="PKG24725.1"/>
    </source>
</evidence>
<dbReference type="GO" id="GO:0042956">
    <property type="term" value="P:maltodextrin transmembrane transport"/>
    <property type="evidence" value="ECO:0007669"/>
    <property type="project" value="TreeGrafter"/>
</dbReference>
<sequence>MTKWIVNILLAGVVSMSLSGCQTNTETLAKEKELKNQKIKLSIRNPKVEISMQFEQMVAAYEKENPNVDITVHTVGGASDDLADLKAQIAAGNGPDIFTNNGYDNVKRWNQYLEDLSDQPWVDHAYKDALAPIMMDKRIYGMPVNLEGYGFIYNKDLFKKAGIHKEPKTLTELEEAAKKLQQADITPFANGYYEEWKLGVHLLNIAFAQQKDPSAFIKKLNNGTEKINHNQKFQDIIRLLNTTIKYGNDNPLTTDYNTEVQLFATGNAAMIQQGNWIQPMIDQLSPNMNIGFLPIPINDDAKNDALVVSVSNYWVVNRQTTDAKKKEAKKFLNWMVSSKQGKTFMTKQFKFMPAFDNIESDNLGPLAENLSLYYKKGKKLDSNWSSFPDGAREEFGLAMQSYIAKRINHDQLLQEFQKSWEKASKQSSNSPHHPN</sequence>
<dbReference type="InterPro" id="IPR006061">
    <property type="entry name" value="SBP_1_CS"/>
</dbReference>
<evidence type="ECO:0000256" key="1">
    <source>
        <dbReference type="ARBA" id="ARBA00008520"/>
    </source>
</evidence>
<dbReference type="PANTHER" id="PTHR30061:SF50">
    <property type="entry name" value="MALTOSE_MALTODEXTRIN-BINDING PERIPLASMIC PROTEIN"/>
    <property type="match status" value="1"/>
</dbReference>
<proteinExistence type="inferred from homology"/>
<dbReference type="GO" id="GO:1901982">
    <property type="term" value="F:maltose binding"/>
    <property type="evidence" value="ECO:0007669"/>
    <property type="project" value="TreeGrafter"/>
</dbReference>
<keyword evidence="3" id="KW-0732">Signal</keyword>
<dbReference type="Gene3D" id="3.40.190.10">
    <property type="entry name" value="Periplasmic binding protein-like II"/>
    <property type="match status" value="2"/>
</dbReference>
<accession>A0A2N0Z5C2</accession>
<evidence type="ECO:0000313" key="5">
    <source>
        <dbReference type="Proteomes" id="UP000233375"/>
    </source>
</evidence>
<dbReference type="EMBL" id="PISE01000011">
    <property type="protein sequence ID" value="PKG24725.1"/>
    <property type="molecule type" value="Genomic_DNA"/>
</dbReference>
<protein>
    <submittedName>
        <fullName evidence="4">ABC transporter substrate-binding protein</fullName>
    </submittedName>
</protein>
<comment type="caution">
    <text evidence="4">The sequence shown here is derived from an EMBL/GenBank/DDBJ whole genome shotgun (WGS) entry which is preliminary data.</text>
</comment>
<gene>
    <name evidence="4" type="ORF">CWS01_05610</name>
</gene>
<dbReference type="Proteomes" id="UP000233375">
    <property type="component" value="Unassembled WGS sequence"/>
</dbReference>
<dbReference type="PROSITE" id="PS01037">
    <property type="entry name" value="SBP_BACTERIAL_1"/>
    <property type="match status" value="1"/>
</dbReference>
<dbReference type="PROSITE" id="PS51257">
    <property type="entry name" value="PROKAR_LIPOPROTEIN"/>
    <property type="match status" value="1"/>
</dbReference>
<dbReference type="SUPFAM" id="SSF53850">
    <property type="entry name" value="Periplasmic binding protein-like II"/>
    <property type="match status" value="1"/>
</dbReference>
<comment type="similarity">
    <text evidence="1">Belongs to the bacterial solute-binding protein 1 family.</text>
</comment>
<dbReference type="Pfam" id="PF01547">
    <property type="entry name" value="SBP_bac_1"/>
    <property type="match status" value="1"/>
</dbReference>
<dbReference type="GO" id="GO:0015768">
    <property type="term" value="P:maltose transport"/>
    <property type="evidence" value="ECO:0007669"/>
    <property type="project" value="TreeGrafter"/>
</dbReference>
<dbReference type="OrthoDB" id="9763054at2"/>
<evidence type="ECO:0000256" key="3">
    <source>
        <dbReference type="ARBA" id="ARBA00022729"/>
    </source>
</evidence>
<reference evidence="4 5" key="1">
    <citation type="journal article" date="2003" name="Int. J. Syst. Evol. Microbiol.">
        <title>Bacillus nealsonii sp. nov., isolated from a spacecraft-assembly facility, whose spores are gamma-radiation resistant.</title>
        <authorList>
            <person name="Venkateswaran K."/>
            <person name="Kempf M."/>
            <person name="Chen F."/>
            <person name="Satomi M."/>
            <person name="Nicholson W."/>
            <person name="Kern R."/>
        </authorList>
    </citation>
    <scope>NUCLEOTIDE SEQUENCE [LARGE SCALE GENOMIC DNA]</scope>
    <source>
        <strain evidence="4 5">FO-92</strain>
    </source>
</reference>
<dbReference type="GO" id="GO:0055052">
    <property type="term" value="C:ATP-binding cassette (ABC) transporter complex, substrate-binding subunit-containing"/>
    <property type="evidence" value="ECO:0007669"/>
    <property type="project" value="TreeGrafter"/>
</dbReference>
<keyword evidence="2" id="KW-0813">Transport</keyword>
<dbReference type="PANTHER" id="PTHR30061">
    <property type="entry name" value="MALTOSE-BINDING PERIPLASMIC PROTEIN"/>
    <property type="match status" value="1"/>
</dbReference>
<dbReference type="RefSeq" id="WP_101176183.1">
    <property type="nucleotide sequence ID" value="NZ_PISE01000011.1"/>
</dbReference>